<dbReference type="Proteomes" id="UP000029738">
    <property type="component" value="Unassembled WGS sequence"/>
</dbReference>
<accession>A0A0C1REJ3</accession>
<evidence type="ECO:0000313" key="5">
    <source>
        <dbReference type="Proteomes" id="UP000029738"/>
    </source>
</evidence>
<protein>
    <submittedName>
        <fullName evidence="3">DUF262 domain-containing protein</fullName>
    </submittedName>
</protein>
<dbReference type="PANTHER" id="PTHR35149:SF2">
    <property type="entry name" value="DUF262 DOMAIN-CONTAINING PROTEIN"/>
    <property type="match status" value="1"/>
</dbReference>
<proteinExistence type="predicted"/>
<name>A0A0C1REJ3_9CYAN</name>
<dbReference type="Pfam" id="PF03235">
    <property type="entry name" value="GmrSD_N"/>
    <property type="match status" value="1"/>
</dbReference>
<evidence type="ECO:0000313" key="4">
    <source>
        <dbReference type="EMBL" id="KIE10645.1"/>
    </source>
</evidence>
<feature type="domain" description="GmrSD restriction endonucleases N-terminal" evidence="1">
    <location>
        <begin position="10"/>
        <end position="257"/>
    </location>
</feature>
<sequence length="613" mass="71181">MGMQPENTSLGDLFCRRIPFKVPKYQRAYDWEQEEVEDFVKDILVLYNTRKSNPSKPKKHFFGGLVSIKQHLPNSYTGNLYDLVDGQQRLATFTLTIAALVKAFQSLATEAEDEKDTETSQTAQSYASTTKEEYLEYKEVVNGQLQPRLRLTLSKADHVFFEDLVNGRNPNSIRDSHKKLQVAWDFINKKLIGQILTENPNCSVSEKLNQLLNLRKSVIEDCYVIYIVSEDKSEAYRLFAVLNDRGRELSDGNKLRSDTLEFLEKHERQQQLAENSWDKILSYPASDVDQFFRNYYSSHQAKGAAKRNLSDTFRADIFKFSQGIVLESSDVQEAQRVADIISGMEQEQQVFIEISERRWPYQQPLASDWQQERLQRLIKVLRHTLCIPLLLSAYHCLSENDFIDIVDILERFAFRYITIVGANAERISSIYYDHAKLIRQAPKAYKISILRNELKTIQDNYATDENFEALLVQKLSYQENSSKKMIIRHFLTSIEDHIEWYSQGANGKPRPHEMSVFDLSKVTIEHIYPNNAKSTLIIEELEPLKNDIGNLSFWPGRNNNSAGNKPFSAKKSLYEQSNLKLNRELAQLTNWNKQSLHERRNKLLKISKKIFTI</sequence>
<organism evidence="4">
    <name type="scientific">Tolypothrix bouteillei VB521301</name>
    <dbReference type="NCBI Taxonomy" id="1479485"/>
    <lineage>
        <taxon>Bacteria</taxon>
        <taxon>Bacillati</taxon>
        <taxon>Cyanobacteriota</taxon>
        <taxon>Cyanophyceae</taxon>
        <taxon>Nostocales</taxon>
        <taxon>Tolypothrichaceae</taxon>
        <taxon>Tolypothrix</taxon>
    </lineage>
</organism>
<dbReference type="InterPro" id="IPR004919">
    <property type="entry name" value="GmrSD_N"/>
</dbReference>
<evidence type="ECO:0000259" key="2">
    <source>
        <dbReference type="Pfam" id="PF07510"/>
    </source>
</evidence>
<evidence type="ECO:0000313" key="3">
    <source>
        <dbReference type="EMBL" id="KAF3886638.1"/>
    </source>
</evidence>
<reference evidence="4" key="1">
    <citation type="journal article" date="2015" name="Genome Announc.">
        <title>Draft Genome Sequence of Tolypothrix boutellei Strain VB521301.</title>
        <authorList>
            <person name="Chandrababunaidu M.M."/>
            <person name="Singh D."/>
            <person name="Sen D."/>
            <person name="Bhan S."/>
            <person name="Das S."/>
            <person name="Gupta A."/>
            <person name="Adhikary S.P."/>
            <person name="Tripathy S."/>
        </authorList>
    </citation>
    <scope>NUCLEOTIDE SEQUENCE</scope>
    <source>
        <strain evidence="4">VB521301</strain>
    </source>
</reference>
<keyword evidence="5" id="KW-1185">Reference proteome</keyword>
<dbReference type="OrthoDB" id="9798761at2"/>
<dbReference type="PANTHER" id="PTHR35149">
    <property type="entry name" value="SLL5132 PROTEIN"/>
    <property type="match status" value="1"/>
</dbReference>
<feature type="domain" description="GmrSD restriction endonucleases C-terminal" evidence="2">
    <location>
        <begin position="463"/>
        <end position="606"/>
    </location>
</feature>
<dbReference type="EMBL" id="JHEG04000001">
    <property type="protein sequence ID" value="KAF3886638.1"/>
    <property type="molecule type" value="Genomic_DNA"/>
</dbReference>
<dbReference type="RefSeq" id="WP_038074618.1">
    <property type="nucleotide sequence ID" value="NZ_JHEG04000001.1"/>
</dbReference>
<dbReference type="AlphaFoldDB" id="A0A0C1REJ3"/>
<dbReference type="STRING" id="1479485.DA73_0219225"/>
<evidence type="ECO:0000259" key="1">
    <source>
        <dbReference type="Pfam" id="PF03235"/>
    </source>
</evidence>
<gene>
    <name evidence="4" type="ORF">DA73_0219225</name>
    <name evidence="3" type="ORF">DA73_0400014985</name>
</gene>
<dbReference type="Pfam" id="PF07510">
    <property type="entry name" value="GmrSD_C"/>
    <property type="match status" value="1"/>
</dbReference>
<dbReference type="EMBL" id="JHEG02000048">
    <property type="protein sequence ID" value="KIE10645.1"/>
    <property type="molecule type" value="Genomic_DNA"/>
</dbReference>
<comment type="caution">
    <text evidence="4">The sequence shown here is derived from an EMBL/GenBank/DDBJ whole genome shotgun (WGS) entry which is preliminary data.</text>
</comment>
<reference evidence="3" key="2">
    <citation type="submission" date="2019-11" db="EMBL/GenBank/DDBJ databases">
        <title>Improved Assembly of Tolypothrix boutellei genome.</title>
        <authorList>
            <person name="Sarangi A.N."/>
            <person name="Mukherjee M."/>
            <person name="Ghosh S."/>
            <person name="Singh D."/>
            <person name="Das A."/>
            <person name="Kant S."/>
            <person name="Prusty A."/>
            <person name="Tripathy S."/>
        </authorList>
    </citation>
    <scope>NUCLEOTIDE SEQUENCE</scope>
    <source>
        <strain evidence="3">VB521301</strain>
    </source>
</reference>
<dbReference type="InterPro" id="IPR011089">
    <property type="entry name" value="GmrSD_C"/>
</dbReference>